<dbReference type="OrthoDB" id="6370527at2"/>
<organism evidence="2 3">
    <name type="scientific">Marinobacter pelagius</name>
    <dbReference type="NCBI Taxonomy" id="379482"/>
    <lineage>
        <taxon>Bacteria</taxon>
        <taxon>Pseudomonadati</taxon>
        <taxon>Pseudomonadota</taxon>
        <taxon>Gammaproteobacteria</taxon>
        <taxon>Pseudomonadales</taxon>
        <taxon>Marinobacteraceae</taxon>
        <taxon>Marinobacter</taxon>
    </lineage>
</organism>
<feature type="compositionally biased region" description="Polar residues" evidence="1">
    <location>
        <begin position="19"/>
        <end position="39"/>
    </location>
</feature>
<keyword evidence="3" id="KW-1185">Reference proteome</keyword>
<dbReference type="AlphaFoldDB" id="A0A1I4UHZ6"/>
<accession>A0A1I4UHZ6</accession>
<reference evidence="3" key="1">
    <citation type="submission" date="2016-10" db="EMBL/GenBank/DDBJ databases">
        <authorList>
            <person name="Varghese N."/>
            <person name="Submissions S."/>
        </authorList>
    </citation>
    <scope>NUCLEOTIDE SEQUENCE [LARGE SCALE GENOMIC DNA]</scope>
    <source>
        <strain evidence="3">CGMCC 1.6775</strain>
    </source>
</reference>
<dbReference type="PROSITE" id="PS51257">
    <property type="entry name" value="PROKAR_LIPOPROTEIN"/>
    <property type="match status" value="1"/>
</dbReference>
<evidence type="ECO:0000313" key="3">
    <source>
        <dbReference type="Proteomes" id="UP000199339"/>
    </source>
</evidence>
<feature type="region of interest" description="Disordered" evidence="1">
    <location>
        <begin position="19"/>
        <end position="68"/>
    </location>
</feature>
<protein>
    <submittedName>
        <fullName evidence="2">Uncharacterized protein</fullName>
    </submittedName>
</protein>
<evidence type="ECO:0000313" key="2">
    <source>
        <dbReference type="EMBL" id="SFM88622.1"/>
    </source>
</evidence>
<dbReference type="EMBL" id="FOUR01000003">
    <property type="protein sequence ID" value="SFM88622.1"/>
    <property type="molecule type" value="Genomic_DNA"/>
</dbReference>
<dbReference type="Proteomes" id="UP000199339">
    <property type="component" value="Unassembled WGS sequence"/>
</dbReference>
<evidence type="ECO:0000256" key="1">
    <source>
        <dbReference type="SAM" id="MobiDB-lite"/>
    </source>
</evidence>
<feature type="compositionally biased region" description="Basic and acidic residues" evidence="1">
    <location>
        <begin position="43"/>
        <end position="52"/>
    </location>
</feature>
<name>A0A1I4UHZ6_9GAMM</name>
<sequence>MKKELLCLPLALVLSACSKSDSGQTSSPTENTPSVQSLEDSGEVPKLDRSQDLEGPDSDNNGIRDDIDNHIESHFSDKDEVAAVAQAARANQAVLFVDLSEQTAIRQVNQKMSRATACLYIVFGDETASEQPAIVSRDLEAITFNTAERLNRYMEFNRALDGSSWSLPEGNSCE</sequence>
<proteinExistence type="predicted"/>
<dbReference type="RefSeq" id="WP_139227039.1">
    <property type="nucleotide sequence ID" value="NZ_FOUR01000003.1"/>
</dbReference>
<gene>
    <name evidence="2" type="ORF">SAMN04487961_1416</name>
</gene>